<feature type="signal peptide" evidence="1">
    <location>
        <begin position="1"/>
        <end position="20"/>
    </location>
</feature>
<gene>
    <name evidence="2" type="ORF">HW115_02900</name>
</gene>
<evidence type="ECO:0000313" key="2">
    <source>
        <dbReference type="EMBL" id="NWK54543.1"/>
    </source>
</evidence>
<accession>A0A851GAA2</accession>
<comment type="caution">
    <text evidence="2">The sequence shown here is derived from an EMBL/GenBank/DDBJ whole genome shotgun (WGS) entry which is preliminary data.</text>
</comment>
<evidence type="ECO:0000313" key="3">
    <source>
        <dbReference type="Proteomes" id="UP000557872"/>
    </source>
</evidence>
<dbReference type="AlphaFoldDB" id="A0A851GAA2"/>
<keyword evidence="3" id="KW-1185">Reference proteome</keyword>
<name>A0A851GAA2_9BACT</name>
<keyword evidence="1" id="KW-0732">Signal</keyword>
<sequence length="259" mass="28711">MIKFLILPILAAASLQVSLAQEAEKEPKEDLGYTYILPLPILTSKNATESEDIGAILPSILWVDERCVPTKMRDAAGSSEKPYSLRINNYRISKPILINKASSKIIFDAIDETGRPKFKWRIPSPSSKESLTLVFSDPASEEKWAKPTFKIIDCSPKKLPAGSVLVLNYSHNELHTQIGKQKYIIKASEKKIFKTSPADKLALKVVALNGKRKAFLFKNYVKSANGDRKVLVVYPKPTSGSYLKVALSIADIPLIPANQ</sequence>
<reference evidence="2 3" key="1">
    <citation type="submission" date="2020-07" db="EMBL/GenBank/DDBJ databases">
        <title>Roseicoccus Jingziensis gen. nov., sp. nov., isolated from coastal seawater.</title>
        <authorList>
            <person name="Feng X."/>
        </authorList>
    </citation>
    <scope>NUCLEOTIDE SEQUENCE [LARGE SCALE GENOMIC DNA]</scope>
    <source>
        <strain evidence="2 3">N1E253</strain>
    </source>
</reference>
<proteinExistence type="predicted"/>
<evidence type="ECO:0000256" key="1">
    <source>
        <dbReference type="SAM" id="SignalP"/>
    </source>
</evidence>
<feature type="chain" id="PRO_5032391526" description="DUF3108 domain-containing protein" evidence="1">
    <location>
        <begin position="21"/>
        <end position="259"/>
    </location>
</feature>
<dbReference type="EMBL" id="JACBAZ010000001">
    <property type="protein sequence ID" value="NWK54543.1"/>
    <property type="molecule type" value="Genomic_DNA"/>
</dbReference>
<dbReference type="Proteomes" id="UP000557872">
    <property type="component" value="Unassembled WGS sequence"/>
</dbReference>
<evidence type="ECO:0008006" key="4">
    <source>
        <dbReference type="Google" id="ProtNLM"/>
    </source>
</evidence>
<organism evidence="2 3">
    <name type="scientific">Oceaniferula marina</name>
    <dbReference type="NCBI Taxonomy" id="2748318"/>
    <lineage>
        <taxon>Bacteria</taxon>
        <taxon>Pseudomonadati</taxon>
        <taxon>Verrucomicrobiota</taxon>
        <taxon>Verrucomicrobiia</taxon>
        <taxon>Verrucomicrobiales</taxon>
        <taxon>Verrucomicrobiaceae</taxon>
        <taxon>Oceaniferula</taxon>
    </lineage>
</organism>
<protein>
    <recommendedName>
        <fullName evidence="4">DUF3108 domain-containing protein</fullName>
    </recommendedName>
</protein>